<dbReference type="RefSeq" id="WP_034221815.1">
    <property type="nucleotide sequence ID" value="NZ_AXCW01000009.1"/>
</dbReference>
<gene>
    <name evidence="2" type="ORF">N866_19695</name>
</gene>
<evidence type="ECO:0000313" key="2">
    <source>
        <dbReference type="EMBL" id="EYR65010.1"/>
    </source>
</evidence>
<dbReference type="OrthoDB" id="3789878at2"/>
<feature type="transmembrane region" description="Helical" evidence="1">
    <location>
        <begin position="25"/>
        <end position="52"/>
    </location>
</feature>
<accession>A0A021VYC6</accession>
<feature type="transmembrane region" description="Helical" evidence="1">
    <location>
        <begin position="64"/>
        <end position="87"/>
    </location>
</feature>
<name>A0A021VYC6_9CELL</name>
<keyword evidence="3" id="KW-1185">Reference proteome</keyword>
<protein>
    <submittedName>
        <fullName evidence="2">Uncharacterized protein</fullName>
    </submittedName>
</protein>
<comment type="caution">
    <text evidence="2">The sequence shown here is derived from an EMBL/GenBank/DDBJ whole genome shotgun (WGS) entry which is preliminary data.</text>
</comment>
<reference evidence="2 3" key="1">
    <citation type="submission" date="2014-01" db="EMBL/GenBank/DDBJ databases">
        <title>Actinotalea ferrariae CF5-4.</title>
        <authorList>
            <person name="Chen F."/>
            <person name="Li Y."/>
            <person name="Wang G."/>
        </authorList>
    </citation>
    <scope>NUCLEOTIDE SEQUENCE [LARGE SCALE GENOMIC DNA]</scope>
    <source>
        <strain evidence="2 3">CF5-4</strain>
    </source>
</reference>
<organism evidence="2 3">
    <name type="scientific">Actinotalea ferrariae CF5-4</name>
    <dbReference type="NCBI Taxonomy" id="948458"/>
    <lineage>
        <taxon>Bacteria</taxon>
        <taxon>Bacillati</taxon>
        <taxon>Actinomycetota</taxon>
        <taxon>Actinomycetes</taxon>
        <taxon>Micrococcales</taxon>
        <taxon>Cellulomonadaceae</taxon>
        <taxon>Actinotalea</taxon>
    </lineage>
</organism>
<keyword evidence="1" id="KW-0812">Transmembrane</keyword>
<dbReference type="EMBL" id="AXCW01000009">
    <property type="protein sequence ID" value="EYR65010.1"/>
    <property type="molecule type" value="Genomic_DNA"/>
</dbReference>
<dbReference type="AlphaFoldDB" id="A0A021VYC6"/>
<proteinExistence type="predicted"/>
<feature type="transmembrane region" description="Helical" evidence="1">
    <location>
        <begin position="99"/>
        <end position="125"/>
    </location>
</feature>
<evidence type="ECO:0000313" key="3">
    <source>
        <dbReference type="Proteomes" id="UP000019753"/>
    </source>
</evidence>
<evidence type="ECO:0000256" key="1">
    <source>
        <dbReference type="SAM" id="Phobius"/>
    </source>
</evidence>
<sequence>MTATAPTSPSWGRPLVAARRHLRHAWIGVALVPVAFVVAMLVGDGVASLLGHESGSAAAPSLEVFLLAGLPATVIGLAPAVFALVNGRRAEREGEPKGLVPTVVGAVVALYWLATPVLTGVAGLLG</sequence>
<keyword evidence="1" id="KW-0472">Membrane</keyword>
<keyword evidence="1" id="KW-1133">Transmembrane helix</keyword>
<dbReference type="Proteomes" id="UP000019753">
    <property type="component" value="Unassembled WGS sequence"/>
</dbReference>